<evidence type="ECO:0000256" key="1">
    <source>
        <dbReference type="ARBA" id="ARBA00022543"/>
    </source>
</evidence>
<evidence type="ECO:0000259" key="5">
    <source>
        <dbReference type="PROSITE" id="PS50112"/>
    </source>
</evidence>
<keyword evidence="2" id="KW-0716">Sensory transduction</keyword>
<dbReference type="EMBL" id="CABITT030000004">
    <property type="protein sequence ID" value="VVB01541.1"/>
    <property type="molecule type" value="Genomic_DNA"/>
</dbReference>
<keyword evidence="3" id="KW-0157">Chromophore</keyword>
<evidence type="ECO:0000256" key="2">
    <source>
        <dbReference type="ARBA" id="ARBA00022606"/>
    </source>
</evidence>
<dbReference type="GO" id="GO:0006355">
    <property type="term" value="P:regulation of DNA-templated transcription"/>
    <property type="evidence" value="ECO:0007669"/>
    <property type="project" value="InterPro"/>
</dbReference>
<dbReference type="Gene3D" id="3.30.450.20">
    <property type="entry name" value="PAS domain"/>
    <property type="match status" value="1"/>
</dbReference>
<dbReference type="Proteomes" id="UP000489600">
    <property type="component" value="Unassembled WGS sequence"/>
</dbReference>
<keyword evidence="7" id="KW-1185">Reference proteome</keyword>
<dbReference type="PROSITE" id="PS50112">
    <property type="entry name" value="PAS"/>
    <property type="match status" value="1"/>
</dbReference>
<gene>
    <name evidence="6" type="ORF">ANE_LOCUS11985</name>
</gene>
<evidence type="ECO:0000313" key="6">
    <source>
        <dbReference type="EMBL" id="VVB01541.1"/>
    </source>
</evidence>
<dbReference type="OrthoDB" id="2015534at2759"/>
<dbReference type="InterPro" id="IPR001294">
    <property type="entry name" value="Phytochrome"/>
</dbReference>
<organism evidence="6 7">
    <name type="scientific">Arabis nemorensis</name>
    <dbReference type="NCBI Taxonomy" id="586526"/>
    <lineage>
        <taxon>Eukaryota</taxon>
        <taxon>Viridiplantae</taxon>
        <taxon>Streptophyta</taxon>
        <taxon>Embryophyta</taxon>
        <taxon>Tracheophyta</taxon>
        <taxon>Spermatophyta</taxon>
        <taxon>Magnoliopsida</taxon>
        <taxon>eudicotyledons</taxon>
        <taxon>Gunneridae</taxon>
        <taxon>Pentapetalae</taxon>
        <taxon>rosids</taxon>
        <taxon>malvids</taxon>
        <taxon>Brassicales</taxon>
        <taxon>Brassicaceae</taxon>
        <taxon>Arabideae</taxon>
        <taxon>Arabis</taxon>
    </lineage>
</organism>
<dbReference type="PRINTS" id="PR01033">
    <property type="entry name" value="PHYTOCHROME"/>
</dbReference>
<accession>A0A565BIX2</accession>
<feature type="domain" description="PAS" evidence="5">
    <location>
        <begin position="1"/>
        <end position="66"/>
    </location>
</feature>
<comment type="caution">
    <text evidence="6">The sequence shown here is derived from an EMBL/GenBank/DDBJ whole genome shotgun (WGS) entry which is preliminary data.</text>
</comment>
<name>A0A565BIX2_9BRAS</name>
<dbReference type="GO" id="GO:0009584">
    <property type="term" value="P:detection of visible light"/>
    <property type="evidence" value="ECO:0007669"/>
    <property type="project" value="InterPro"/>
</dbReference>
<evidence type="ECO:0000313" key="7">
    <source>
        <dbReference type="Proteomes" id="UP000489600"/>
    </source>
</evidence>
<sequence>MKWSATAVPIFAADASGAINGWNSKASEVTGLAVEQAMGKPISDLVEEDSAKNMLALALKGSEERGAEIRIRAFGPKRKSSPIDLVVNTCCSRDTMNNVLGVCFIGQDVTGQKTLIENYSRVKEIMPESCGTLPHSFYLFL</sequence>
<dbReference type="InterPro" id="IPR000014">
    <property type="entry name" value="PAS"/>
</dbReference>
<reference evidence="6" key="1">
    <citation type="submission" date="2019-07" db="EMBL/GenBank/DDBJ databases">
        <authorList>
            <person name="Dittberner H."/>
        </authorList>
    </citation>
    <scope>NUCLEOTIDE SEQUENCE [LARGE SCALE GENOMIC DNA]</scope>
</reference>
<evidence type="ECO:0000256" key="3">
    <source>
        <dbReference type="ARBA" id="ARBA00022991"/>
    </source>
</evidence>
<dbReference type="InterPro" id="IPR013767">
    <property type="entry name" value="PAS_fold"/>
</dbReference>
<dbReference type="CDD" id="cd00130">
    <property type="entry name" value="PAS"/>
    <property type="match status" value="1"/>
</dbReference>
<dbReference type="AlphaFoldDB" id="A0A565BIX2"/>
<keyword evidence="1" id="KW-0600">Photoreceptor protein</keyword>
<dbReference type="InterPro" id="IPR035965">
    <property type="entry name" value="PAS-like_dom_sf"/>
</dbReference>
<dbReference type="Pfam" id="PF00989">
    <property type="entry name" value="PAS"/>
    <property type="match status" value="1"/>
</dbReference>
<dbReference type="PANTHER" id="PTHR47876">
    <property type="entry name" value="OS08G0260000 PROTEIN"/>
    <property type="match status" value="1"/>
</dbReference>
<keyword evidence="4" id="KW-0675">Receptor</keyword>
<dbReference type="PANTHER" id="PTHR47876:SF3">
    <property type="entry name" value="PHYTOCHROME 1"/>
    <property type="match status" value="1"/>
</dbReference>
<dbReference type="SUPFAM" id="SSF55785">
    <property type="entry name" value="PYP-like sensor domain (PAS domain)"/>
    <property type="match status" value="1"/>
</dbReference>
<proteinExistence type="predicted"/>
<dbReference type="GO" id="GO:0009881">
    <property type="term" value="F:photoreceptor activity"/>
    <property type="evidence" value="ECO:0007669"/>
    <property type="project" value="UniProtKB-KW"/>
</dbReference>
<dbReference type="NCBIfam" id="TIGR00229">
    <property type="entry name" value="sensory_box"/>
    <property type="match status" value="1"/>
</dbReference>
<protein>
    <recommendedName>
        <fullName evidence="5">PAS domain-containing protein</fullName>
    </recommendedName>
</protein>
<evidence type="ECO:0000256" key="4">
    <source>
        <dbReference type="ARBA" id="ARBA00023170"/>
    </source>
</evidence>